<feature type="non-terminal residue" evidence="2">
    <location>
        <position position="1"/>
    </location>
</feature>
<protein>
    <submittedName>
        <fullName evidence="2">Trans-sialidase, putative</fullName>
    </submittedName>
</protein>
<dbReference type="Pfam" id="PF13859">
    <property type="entry name" value="BNR_3"/>
    <property type="match status" value="1"/>
</dbReference>
<feature type="domain" description="Sialidase" evidence="1">
    <location>
        <begin position="14"/>
        <end position="184"/>
    </location>
</feature>
<dbReference type="OrthoDB" id="252062at2759"/>
<dbReference type="InterPro" id="IPR036278">
    <property type="entry name" value="Sialidase_sf"/>
</dbReference>
<evidence type="ECO:0000313" key="3">
    <source>
        <dbReference type="Proteomes" id="UP000007350"/>
    </source>
</evidence>
<comment type="caution">
    <text evidence="2">The sequence shown here is derived from an EMBL/GenBank/DDBJ whole genome shotgun (WGS) entry which is preliminary data.</text>
</comment>
<organism evidence="2 3">
    <name type="scientific">Trypanosoma cruzi marinkellei</name>
    <dbReference type="NCBI Taxonomy" id="85056"/>
    <lineage>
        <taxon>Eukaryota</taxon>
        <taxon>Discoba</taxon>
        <taxon>Euglenozoa</taxon>
        <taxon>Kinetoplastea</taxon>
        <taxon>Metakinetoplastina</taxon>
        <taxon>Trypanosomatida</taxon>
        <taxon>Trypanosomatidae</taxon>
        <taxon>Trypanosoma</taxon>
        <taxon>Schizotrypanum</taxon>
    </lineage>
</organism>
<dbReference type="AlphaFoldDB" id="K2MY69"/>
<dbReference type="Proteomes" id="UP000007350">
    <property type="component" value="Unassembled WGS sequence"/>
</dbReference>
<proteinExistence type="predicted"/>
<evidence type="ECO:0000259" key="1">
    <source>
        <dbReference type="Pfam" id="PF13859"/>
    </source>
</evidence>
<gene>
    <name evidence="2" type="ORF">MOQ_005431</name>
</gene>
<dbReference type="Gene3D" id="2.120.10.10">
    <property type="match status" value="1"/>
</dbReference>
<reference evidence="2 3" key="1">
    <citation type="journal article" date="2012" name="BMC Genomics">
        <title>Comparative genomic analysis of human infective Trypanosoma cruzi lineages with the bat-restricted subspecies T. cruzi marinkellei.</title>
        <authorList>
            <person name="Franzen O."/>
            <person name="Talavera-Lopez C."/>
            <person name="Ochaya S."/>
            <person name="Butler C.E."/>
            <person name="Messenger L.A."/>
            <person name="Lewis M.D."/>
            <person name="Llewellyn M.S."/>
            <person name="Marinkelle C.J."/>
            <person name="Tyler K.M."/>
            <person name="Miles M.A."/>
            <person name="Andersson B."/>
        </authorList>
    </citation>
    <scope>NUCLEOTIDE SEQUENCE [LARGE SCALE GENOMIC DNA]</scope>
    <source>
        <strain evidence="2 3">B7</strain>
    </source>
</reference>
<name>K2MY69_TRYCR</name>
<sequence>RVATSDETVSSLRVPSLVEVNGGVFAVAEAQCTKDGSSFTGIASQILAKTADKEKKEELLKDAKNTQFLEEGDSTDRKKVDVSRPTTVVHGSDIYMLVGKYESKGATVCQVASEAPPWGLLLVRGNVSEGNDKKIHWNDTYHIPCMFTVEHHSSLGGLIGGGGSGIKMQDGTLVFPVEGTKKRRMEKGFAGPILAGYGDLEAVEGDVCRWLQ</sequence>
<dbReference type="EMBL" id="AHKC01011626">
    <property type="protein sequence ID" value="EKF30749.1"/>
    <property type="molecule type" value="Genomic_DNA"/>
</dbReference>
<dbReference type="CDD" id="cd15482">
    <property type="entry name" value="Sialidase_non-viral"/>
    <property type="match status" value="1"/>
</dbReference>
<dbReference type="InterPro" id="IPR011040">
    <property type="entry name" value="Sialidase"/>
</dbReference>
<keyword evidence="3" id="KW-1185">Reference proteome</keyword>
<accession>K2MY69</accession>
<evidence type="ECO:0000313" key="2">
    <source>
        <dbReference type="EMBL" id="EKF30749.1"/>
    </source>
</evidence>
<dbReference type="SUPFAM" id="SSF50939">
    <property type="entry name" value="Sialidases"/>
    <property type="match status" value="1"/>
</dbReference>